<evidence type="ECO:0008006" key="3">
    <source>
        <dbReference type="Google" id="ProtNLM"/>
    </source>
</evidence>
<evidence type="ECO:0000313" key="2">
    <source>
        <dbReference type="Proteomes" id="UP000225977"/>
    </source>
</evidence>
<accession>A0A143FIJ4</accession>
<organism evidence="1 2">
    <name type="scientific">Bacillus phage Juglone</name>
    <dbReference type="NCBI Taxonomy" id="1805949"/>
    <lineage>
        <taxon>Viruses</taxon>
        <taxon>Duplodnaviria</taxon>
        <taxon>Heunggongvirae</taxon>
        <taxon>Uroviricota</taxon>
        <taxon>Caudoviricetes</taxon>
        <taxon>Herelleviridae</taxon>
        <taxon>Bastillevirinae</taxon>
        <taxon>Bequatrovirus</taxon>
        <taxon>Bequatrovirus troll</taxon>
    </lineage>
</organism>
<sequence length="152" mass="18163">MKHSVLLFVDKETEEVNSIRGYLDRQDVFFKEVKHDLTNDVIVKLGVFKAPTVMLLNAHDDEIIRLLGCDENVLEIIAKRYKDSITSEWEKAHYEFDLHKKRTGEEDWYLLSHLKWGTGENYLERNWRAIQEQREQEKRKELFLKLQAEGKI</sequence>
<protein>
    <recommendedName>
        <fullName evidence="3">Thioredoxin</fullName>
    </recommendedName>
</protein>
<proteinExistence type="predicted"/>
<dbReference type="EMBL" id="KU737345">
    <property type="protein sequence ID" value="AMW61745.1"/>
    <property type="molecule type" value="Genomic_DNA"/>
</dbReference>
<dbReference type="Proteomes" id="UP000225977">
    <property type="component" value="Segment"/>
</dbReference>
<name>A0A143FIJ4_9CAUD</name>
<reference evidence="2" key="1">
    <citation type="submission" date="2016-02" db="EMBL/GenBank/DDBJ databases">
        <authorList>
            <person name="Mokah H."/>
            <person name="Prakash A."/>
            <person name="Horton L."/>
            <person name="Cochran E."/>
            <person name="Foltz S."/>
            <person name="Olszewski N."/>
            <person name="Jeyasankar M."/>
            <person name="Sehgal N."/>
            <person name="Miller A."/>
            <person name="Luong A."/>
            <person name="Miller R."/>
            <person name="Afzal A."/>
            <person name="Dandamudi K."/>
            <person name="Yoo S."/>
            <person name="Shi R."/>
            <person name="Carvalho R."/>
            <person name="Koparde V.N."/>
            <person name="Lee V."/>
            <person name="Buck G."/>
            <person name="Serrano M.G."/>
            <person name="Johnson A."/>
        </authorList>
    </citation>
    <scope>NUCLEOTIDE SEQUENCE [LARGE SCALE GENOMIC DNA]</scope>
</reference>
<evidence type="ECO:0000313" key="1">
    <source>
        <dbReference type="EMBL" id="AMW61745.1"/>
    </source>
</evidence>
<gene>
    <name evidence="1" type="ORF">JUGLONE_131</name>
</gene>